<dbReference type="EMBL" id="KI271589">
    <property type="protein sequence ID" value="ERL65132.1"/>
    <property type="molecule type" value="Genomic_DNA"/>
</dbReference>
<dbReference type="InterPro" id="IPR002123">
    <property type="entry name" value="Plipid/glycerol_acylTrfase"/>
</dbReference>
<reference evidence="4" key="1">
    <citation type="journal article" date="2013" name="Genome Announc.">
        <title>Whole-Genome Sequencing of Lactobacillus shenzhenensis Strain LY-73T.</title>
        <authorList>
            <person name="Lin Z."/>
            <person name="Liu Z."/>
            <person name="Yang R."/>
            <person name="Zou Y."/>
            <person name="Wan D."/>
            <person name="Chen J."/>
            <person name="Guo M."/>
            <person name="Zhao J."/>
            <person name="Fang C."/>
            <person name="Yang R."/>
            <person name="Liu F."/>
        </authorList>
    </citation>
    <scope>NUCLEOTIDE SEQUENCE [LARGE SCALE GENOMIC DNA]</scope>
    <source>
        <strain evidence="4">LY-73</strain>
    </source>
</reference>
<evidence type="ECO:0000313" key="4">
    <source>
        <dbReference type="Proteomes" id="UP000030647"/>
    </source>
</evidence>
<dbReference type="SUPFAM" id="SSF69593">
    <property type="entry name" value="Glycerol-3-phosphate (1)-acyltransferase"/>
    <property type="match status" value="1"/>
</dbReference>
<dbReference type="GO" id="GO:0016746">
    <property type="term" value="F:acyltransferase activity"/>
    <property type="evidence" value="ECO:0007669"/>
    <property type="project" value="InterPro"/>
</dbReference>
<dbReference type="STRING" id="1231336.L248_3070"/>
<dbReference type="eggNOG" id="COG0204">
    <property type="taxonomic scope" value="Bacteria"/>
</dbReference>
<feature type="domain" description="Phospholipid/glycerol acyltransferase" evidence="2">
    <location>
        <begin position="57"/>
        <end position="177"/>
    </location>
</feature>
<dbReference type="RefSeq" id="WP_022529655.1">
    <property type="nucleotide sequence ID" value="NZ_KI271589.1"/>
</dbReference>
<gene>
    <name evidence="3" type="ORF">L248_3070</name>
</gene>
<protein>
    <recommendedName>
        <fullName evidence="2">Phospholipid/glycerol acyltransferase domain-containing protein</fullName>
    </recommendedName>
</protein>
<dbReference type="Pfam" id="PF01553">
    <property type="entry name" value="Acyltransferase"/>
    <property type="match status" value="1"/>
</dbReference>
<organism evidence="3 4">
    <name type="scientific">Schleiferilactobacillus shenzhenensis LY-73</name>
    <dbReference type="NCBI Taxonomy" id="1231336"/>
    <lineage>
        <taxon>Bacteria</taxon>
        <taxon>Bacillati</taxon>
        <taxon>Bacillota</taxon>
        <taxon>Bacilli</taxon>
        <taxon>Lactobacillales</taxon>
        <taxon>Lactobacillaceae</taxon>
        <taxon>Schleiferilactobacillus</taxon>
    </lineage>
</organism>
<evidence type="ECO:0000256" key="1">
    <source>
        <dbReference type="SAM" id="MobiDB-lite"/>
    </source>
</evidence>
<dbReference type="HOGENOM" id="CLU_095653_0_0_9"/>
<evidence type="ECO:0000313" key="3">
    <source>
        <dbReference type="EMBL" id="ERL65132.1"/>
    </source>
</evidence>
<name>U4TUM6_9LACO</name>
<proteinExistence type="predicted"/>
<evidence type="ECO:0000259" key="2">
    <source>
        <dbReference type="Pfam" id="PF01553"/>
    </source>
</evidence>
<dbReference type="AlphaFoldDB" id="U4TUM6"/>
<accession>U4TUM6</accession>
<sequence>MTKREYDFDSETQDVVSVPEPPSPAAISKALARHYNISVYTAAKMFARLYCAGYLGIRVANPEVLQPYQGRGYFLYGNHTQPLSDAFFPMLLAHGVPAKTIARTDNLAVPILGPFLQMGGAVVVPPDLHAMPEFLQDVAQCITAGQPVTVYPEAHVWPYDTHIRPFTRAAFHYPVALHTPSFAMTTTYHRRRHGSRPGITVYLDGPFFPDTNLSPRAQQGDLLDRIHAAMTARAAQYSTYAYVTYKKRGGQS</sequence>
<feature type="region of interest" description="Disordered" evidence="1">
    <location>
        <begin position="1"/>
        <end position="20"/>
    </location>
</feature>
<dbReference type="Proteomes" id="UP000030647">
    <property type="component" value="Unassembled WGS sequence"/>
</dbReference>
<dbReference type="OrthoDB" id="1841587at2"/>
<keyword evidence="4" id="KW-1185">Reference proteome</keyword>